<sequence>MTPHAPTQGEENFIHMFDHKSVLNKKKHHPMIAINKIAMPNMGVTTNPKTTSFLTWTRNLIANHILMLMIKVTKNNLGVISGIIHDTTNVEEETRQMLQMRKPTMDVVKNLHNLINIVANTIITHQVKLVFKCNTNPILWLAVEDLLTHPKSQEKKACDLVEGTWRMKKTCMASSSSTCPSSRVAMASLEFEDYANTWWEQVVTLREEKCEPPIKTWEEMKEEMQSRFVPSHYMTNLFNKLQKLKKGTKTVEEFYKEMELTMIRANIQESKNQTIVRFFNGLNYPIKRIVEFQQYSNMVELVHQAFKAEQQVNEDIKYNKTNSYFTSKLNTSLPLLQQHPSNRPSKVA</sequence>
<comment type="caution">
    <text evidence="2">The sequence shown here is derived from an EMBL/GenBank/DDBJ whole genome shotgun (WGS) entry which is preliminary data.</text>
</comment>
<dbReference type="Proteomes" id="UP001231189">
    <property type="component" value="Unassembled WGS sequence"/>
</dbReference>
<dbReference type="AlphaFoldDB" id="A0AAD8SC79"/>
<reference evidence="2" key="1">
    <citation type="submission" date="2023-07" db="EMBL/GenBank/DDBJ databases">
        <title>A chromosome-level genome assembly of Lolium multiflorum.</title>
        <authorList>
            <person name="Chen Y."/>
            <person name="Copetti D."/>
            <person name="Kolliker R."/>
            <person name="Studer B."/>
        </authorList>
    </citation>
    <scope>NUCLEOTIDE SEQUENCE</scope>
    <source>
        <strain evidence="2">02402/16</strain>
        <tissue evidence="2">Leaf</tissue>
    </source>
</reference>
<evidence type="ECO:0000259" key="1">
    <source>
        <dbReference type="Pfam" id="PF03732"/>
    </source>
</evidence>
<dbReference type="EMBL" id="JAUUTY010000004">
    <property type="protein sequence ID" value="KAK1649044.1"/>
    <property type="molecule type" value="Genomic_DNA"/>
</dbReference>
<evidence type="ECO:0000313" key="2">
    <source>
        <dbReference type="EMBL" id="KAK1649044.1"/>
    </source>
</evidence>
<organism evidence="2 3">
    <name type="scientific">Lolium multiflorum</name>
    <name type="common">Italian ryegrass</name>
    <name type="synonym">Lolium perenne subsp. multiflorum</name>
    <dbReference type="NCBI Taxonomy" id="4521"/>
    <lineage>
        <taxon>Eukaryota</taxon>
        <taxon>Viridiplantae</taxon>
        <taxon>Streptophyta</taxon>
        <taxon>Embryophyta</taxon>
        <taxon>Tracheophyta</taxon>
        <taxon>Spermatophyta</taxon>
        <taxon>Magnoliopsida</taxon>
        <taxon>Liliopsida</taxon>
        <taxon>Poales</taxon>
        <taxon>Poaceae</taxon>
        <taxon>BOP clade</taxon>
        <taxon>Pooideae</taxon>
        <taxon>Poodae</taxon>
        <taxon>Poeae</taxon>
        <taxon>Poeae Chloroplast Group 2 (Poeae type)</taxon>
        <taxon>Loliodinae</taxon>
        <taxon>Loliinae</taxon>
        <taxon>Lolium</taxon>
    </lineage>
</organism>
<evidence type="ECO:0000313" key="3">
    <source>
        <dbReference type="Proteomes" id="UP001231189"/>
    </source>
</evidence>
<gene>
    <name evidence="2" type="ORF">QYE76_066849</name>
</gene>
<feature type="domain" description="Retrotransposon gag" evidence="1">
    <location>
        <begin position="186"/>
        <end position="283"/>
    </location>
</feature>
<dbReference type="InterPro" id="IPR005162">
    <property type="entry name" value="Retrotrans_gag_dom"/>
</dbReference>
<keyword evidence="3" id="KW-1185">Reference proteome</keyword>
<dbReference type="PANTHER" id="PTHR35046">
    <property type="entry name" value="ZINC KNUCKLE (CCHC-TYPE) FAMILY PROTEIN"/>
    <property type="match status" value="1"/>
</dbReference>
<proteinExistence type="predicted"/>
<dbReference type="Pfam" id="PF03732">
    <property type="entry name" value="Retrotrans_gag"/>
    <property type="match status" value="1"/>
</dbReference>
<dbReference type="PANTHER" id="PTHR35046:SF9">
    <property type="entry name" value="RNA-DIRECTED DNA POLYMERASE"/>
    <property type="match status" value="1"/>
</dbReference>
<protein>
    <recommendedName>
        <fullName evidence="1">Retrotransposon gag domain-containing protein</fullName>
    </recommendedName>
</protein>
<name>A0AAD8SC79_LOLMU</name>
<accession>A0AAD8SC79</accession>